<comment type="caution">
    <text evidence="1">The sequence shown here is derived from an EMBL/GenBank/DDBJ whole genome shotgun (WGS) entry which is preliminary data.</text>
</comment>
<dbReference type="Pfam" id="PF17196">
    <property type="entry name" value="DUF5133"/>
    <property type="match status" value="1"/>
</dbReference>
<evidence type="ECO:0000313" key="1">
    <source>
        <dbReference type="EMBL" id="MFI5673259.1"/>
    </source>
</evidence>
<name>A0ABW7XT80_STRCE</name>
<reference evidence="1 2" key="1">
    <citation type="submission" date="2024-10" db="EMBL/GenBank/DDBJ databases">
        <title>The Natural Products Discovery Center: Release of the First 8490 Sequenced Strains for Exploring Actinobacteria Biosynthetic Diversity.</title>
        <authorList>
            <person name="Kalkreuter E."/>
            <person name="Kautsar S.A."/>
            <person name="Yang D."/>
            <person name="Bader C.D."/>
            <person name="Teijaro C.N."/>
            <person name="Fluegel L."/>
            <person name="Davis C.M."/>
            <person name="Simpson J.R."/>
            <person name="Lauterbach L."/>
            <person name="Steele A.D."/>
            <person name="Gui C."/>
            <person name="Meng S."/>
            <person name="Li G."/>
            <person name="Viehrig K."/>
            <person name="Ye F."/>
            <person name="Su P."/>
            <person name="Kiefer A.F."/>
            <person name="Nichols A."/>
            <person name="Cepeda A.J."/>
            <person name="Yan W."/>
            <person name="Fan B."/>
            <person name="Jiang Y."/>
            <person name="Adhikari A."/>
            <person name="Zheng C.-J."/>
            <person name="Schuster L."/>
            <person name="Cowan T.M."/>
            <person name="Smanski M.J."/>
            <person name="Chevrette M.G."/>
            <person name="De Carvalho L.P.S."/>
            <person name="Shen B."/>
        </authorList>
    </citation>
    <scope>NUCLEOTIDE SEQUENCE [LARGE SCALE GENOMIC DNA]</scope>
    <source>
        <strain evidence="1 2">NPDC051599</strain>
    </source>
</reference>
<protein>
    <submittedName>
        <fullName evidence="1">DUF5133 domain-containing protein</fullName>
    </submittedName>
</protein>
<dbReference type="EMBL" id="JBITDC010000001">
    <property type="protein sequence ID" value="MFI5673259.1"/>
    <property type="molecule type" value="Genomic_DNA"/>
</dbReference>
<proteinExistence type="predicted"/>
<sequence>MLIPHPAFLRGLVDEYEALAAEEGAGASGPGPRARDLAYTLCVSTGTRDVRLALEAAHRLLEAVPEHEVAQVSE</sequence>
<dbReference type="InterPro" id="IPR033457">
    <property type="entry name" value="DUF5133"/>
</dbReference>
<dbReference type="Proteomes" id="UP001612415">
    <property type="component" value="Unassembled WGS sequence"/>
</dbReference>
<evidence type="ECO:0000313" key="2">
    <source>
        <dbReference type="Proteomes" id="UP001612415"/>
    </source>
</evidence>
<gene>
    <name evidence="1" type="ORF">ACIA8P_01095</name>
</gene>
<dbReference type="RefSeq" id="WP_398654303.1">
    <property type="nucleotide sequence ID" value="NZ_JBITDC010000001.1"/>
</dbReference>
<organism evidence="1 2">
    <name type="scientific">Streptomyces cellulosae</name>
    <dbReference type="NCBI Taxonomy" id="1968"/>
    <lineage>
        <taxon>Bacteria</taxon>
        <taxon>Bacillati</taxon>
        <taxon>Actinomycetota</taxon>
        <taxon>Actinomycetes</taxon>
        <taxon>Kitasatosporales</taxon>
        <taxon>Streptomycetaceae</taxon>
        <taxon>Streptomyces</taxon>
    </lineage>
</organism>
<accession>A0ABW7XT80</accession>
<keyword evidence="2" id="KW-1185">Reference proteome</keyword>